<gene>
    <name evidence="3" type="ORF">BHQ10_005978</name>
</gene>
<feature type="domain" description="Kinesin motor" evidence="2">
    <location>
        <begin position="36"/>
        <end position="358"/>
    </location>
</feature>
<dbReference type="OrthoDB" id="3176171at2759"/>
<comment type="caution">
    <text evidence="3">The sequence shown here is derived from an EMBL/GenBank/DDBJ whole genome shotgun (WGS) entry which is preliminary data.</text>
</comment>
<keyword evidence="1" id="KW-0505">Motor protein</keyword>
<dbReference type="GO" id="GO:0005874">
    <property type="term" value="C:microtubule"/>
    <property type="evidence" value="ECO:0007669"/>
    <property type="project" value="TreeGrafter"/>
</dbReference>
<dbReference type="SMART" id="SM00129">
    <property type="entry name" value="KISc"/>
    <property type="match status" value="1"/>
</dbReference>
<comment type="similarity">
    <text evidence="1">Belongs to the TRAFAC class myosin-kinesin ATPase superfamily. Kinesin family.</text>
</comment>
<keyword evidence="1" id="KW-0547">Nucleotide-binding</keyword>
<dbReference type="PANTHER" id="PTHR24115:SF0">
    <property type="entry name" value="FI21273P1-RELATED"/>
    <property type="match status" value="1"/>
</dbReference>
<dbReference type="RefSeq" id="XP_040734482.1">
    <property type="nucleotide sequence ID" value="XM_040878512.1"/>
</dbReference>
<dbReference type="PROSITE" id="PS50067">
    <property type="entry name" value="KINESIN_MOTOR_2"/>
    <property type="match status" value="1"/>
</dbReference>
<sequence length="358" mass="39993">MERFLLDNAARHQMLVERFKPPRQKTETNSKASTSSITVATRIRPISDEELLSGQVVAVFPRVDNSGVVDLHELRRVSSSFQPGRVFSADDKTETIYEDVVHPLIPWAWDGNVGTLFAYGQTGSGKTFTISGLERLVARSLFDGRLEGERNIYLAMFELAGNSAYDLLNSRASFSILEDHLGTTQLVGIQEFSIRSEAELLALSQAAKELRQSAPTVKNDGSSRSHAVCRIRIERPSHEPAEGGILYLVDLAGSEAARDIFSHSTERLKETREINLSLSVLKDCIRGVARIDREKRDLSKKEYIPFRQSTLTKVLKHLFDPTESRKCRTTVVACINPSFLDTGASKNTLRYAEMLCKS</sequence>
<dbReference type="Gene3D" id="3.40.850.10">
    <property type="entry name" value="Kinesin motor domain"/>
    <property type="match status" value="1"/>
</dbReference>
<dbReference type="AlphaFoldDB" id="A0A364L2E2"/>
<dbReference type="GO" id="GO:0005871">
    <property type="term" value="C:kinesin complex"/>
    <property type="evidence" value="ECO:0007669"/>
    <property type="project" value="TreeGrafter"/>
</dbReference>
<dbReference type="GO" id="GO:0003777">
    <property type="term" value="F:microtubule motor activity"/>
    <property type="evidence" value="ECO:0007669"/>
    <property type="project" value="InterPro"/>
</dbReference>
<dbReference type="GO" id="GO:0005524">
    <property type="term" value="F:ATP binding"/>
    <property type="evidence" value="ECO:0007669"/>
    <property type="project" value="UniProtKB-UniRule"/>
</dbReference>
<dbReference type="InterPro" id="IPR036961">
    <property type="entry name" value="Kinesin_motor_dom_sf"/>
</dbReference>
<dbReference type="Proteomes" id="UP000249363">
    <property type="component" value="Unassembled WGS sequence"/>
</dbReference>
<feature type="binding site" evidence="1">
    <location>
        <begin position="120"/>
        <end position="127"/>
    </location>
    <ligand>
        <name>ATP</name>
        <dbReference type="ChEBI" id="CHEBI:30616"/>
    </ligand>
</feature>
<dbReference type="GO" id="GO:0016887">
    <property type="term" value="F:ATP hydrolysis activity"/>
    <property type="evidence" value="ECO:0007669"/>
    <property type="project" value="TreeGrafter"/>
</dbReference>
<organism evidence="3 4">
    <name type="scientific">Talaromyces amestolkiae</name>
    <dbReference type="NCBI Taxonomy" id="1196081"/>
    <lineage>
        <taxon>Eukaryota</taxon>
        <taxon>Fungi</taxon>
        <taxon>Dikarya</taxon>
        <taxon>Ascomycota</taxon>
        <taxon>Pezizomycotina</taxon>
        <taxon>Eurotiomycetes</taxon>
        <taxon>Eurotiomycetidae</taxon>
        <taxon>Eurotiales</taxon>
        <taxon>Trichocomaceae</taxon>
        <taxon>Talaromyces</taxon>
        <taxon>Talaromyces sect. Talaromyces</taxon>
    </lineage>
</organism>
<evidence type="ECO:0000259" key="2">
    <source>
        <dbReference type="PROSITE" id="PS50067"/>
    </source>
</evidence>
<dbReference type="SUPFAM" id="SSF52540">
    <property type="entry name" value="P-loop containing nucleoside triphosphate hydrolases"/>
    <property type="match status" value="1"/>
</dbReference>
<evidence type="ECO:0000313" key="4">
    <source>
        <dbReference type="Proteomes" id="UP000249363"/>
    </source>
</evidence>
<dbReference type="InterPro" id="IPR027417">
    <property type="entry name" value="P-loop_NTPase"/>
</dbReference>
<keyword evidence="1" id="KW-0067">ATP-binding</keyword>
<dbReference type="GeneID" id="63795194"/>
<dbReference type="InterPro" id="IPR027640">
    <property type="entry name" value="Kinesin-like_fam"/>
</dbReference>
<dbReference type="GO" id="GO:0005819">
    <property type="term" value="C:spindle"/>
    <property type="evidence" value="ECO:0007669"/>
    <property type="project" value="TreeGrafter"/>
</dbReference>
<dbReference type="GO" id="GO:0007018">
    <property type="term" value="P:microtubule-based movement"/>
    <property type="evidence" value="ECO:0007669"/>
    <property type="project" value="InterPro"/>
</dbReference>
<keyword evidence="4" id="KW-1185">Reference proteome</keyword>
<dbReference type="GO" id="GO:0008017">
    <property type="term" value="F:microtubule binding"/>
    <property type="evidence" value="ECO:0007669"/>
    <property type="project" value="InterPro"/>
</dbReference>
<dbReference type="STRING" id="1196081.A0A364L2E2"/>
<dbReference type="Pfam" id="PF00225">
    <property type="entry name" value="Kinesin"/>
    <property type="match status" value="1"/>
</dbReference>
<dbReference type="PRINTS" id="PR00380">
    <property type="entry name" value="KINESINHEAVY"/>
</dbReference>
<evidence type="ECO:0000256" key="1">
    <source>
        <dbReference type="PROSITE-ProRule" id="PRU00283"/>
    </source>
</evidence>
<accession>A0A364L2E2</accession>
<dbReference type="InterPro" id="IPR001752">
    <property type="entry name" value="Kinesin_motor_dom"/>
</dbReference>
<name>A0A364L2E2_TALAM</name>
<reference evidence="3 4" key="1">
    <citation type="journal article" date="2017" name="Biotechnol. Biofuels">
        <title>Differential beta-glucosidase expression as a function of carbon source availability in Talaromyces amestolkiae: a genomic and proteomic approach.</title>
        <authorList>
            <person name="de Eugenio L.I."/>
            <person name="Mendez-Liter J.A."/>
            <person name="Nieto-Dominguez M."/>
            <person name="Alonso L."/>
            <person name="Gil-Munoz J."/>
            <person name="Barriuso J."/>
            <person name="Prieto A."/>
            <person name="Martinez M.J."/>
        </authorList>
    </citation>
    <scope>NUCLEOTIDE SEQUENCE [LARGE SCALE GENOMIC DNA]</scope>
    <source>
        <strain evidence="3 4">CIB</strain>
    </source>
</reference>
<dbReference type="PANTHER" id="PTHR24115">
    <property type="entry name" value="KINESIN-RELATED"/>
    <property type="match status" value="1"/>
</dbReference>
<proteinExistence type="inferred from homology"/>
<evidence type="ECO:0000313" key="3">
    <source>
        <dbReference type="EMBL" id="RAO69966.1"/>
    </source>
</evidence>
<protein>
    <recommendedName>
        <fullName evidence="2">Kinesin motor domain-containing protein</fullName>
    </recommendedName>
</protein>
<dbReference type="EMBL" id="MIKG01000011">
    <property type="protein sequence ID" value="RAO69966.1"/>
    <property type="molecule type" value="Genomic_DNA"/>
</dbReference>